<dbReference type="GO" id="GO:0046655">
    <property type="term" value="P:folic acid metabolic process"/>
    <property type="evidence" value="ECO:0007669"/>
    <property type="project" value="TreeGrafter"/>
</dbReference>
<keyword evidence="4 8" id="KW-0554">One-carbon metabolism</keyword>
<comment type="similarity">
    <text evidence="2 8 9">Belongs to the dihydrofolate reductase family.</text>
</comment>
<dbReference type="GO" id="GO:0006730">
    <property type="term" value="P:one-carbon metabolic process"/>
    <property type="evidence" value="ECO:0007669"/>
    <property type="project" value="UniProtKB-KW"/>
</dbReference>
<dbReference type="NCBIfam" id="NF008037">
    <property type="entry name" value="PRK10769.1"/>
    <property type="match status" value="1"/>
</dbReference>
<protein>
    <recommendedName>
        <fullName evidence="3 8">Dihydrofolate reductase</fullName>
        <ecNumber evidence="3 8">1.5.1.3</ecNumber>
    </recommendedName>
</protein>
<evidence type="ECO:0000256" key="1">
    <source>
        <dbReference type="ARBA" id="ARBA00004903"/>
    </source>
</evidence>
<dbReference type="Pfam" id="PF00186">
    <property type="entry name" value="DHFR_1"/>
    <property type="match status" value="1"/>
</dbReference>
<dbReference type="EMBL" id="AP014836">
    <property type="protein sequence ID" value="BAW81151.1"/>
    <property type="molecule type" value="Genomic_DNA"/>
</dbReference>
<organism evidence="11 12">
    <name type="scientific">Candidatus Nitrosoglobus terrae</name>
    <dbReference type="NCBI Taxonomy" id="1630141"/>
    <lineage>
        <taxon>Bacteria</taxon>
        <taxon>Pseudomonadati</taxon>
        <taxon>Pseudomonadota</taxon>
        <taxon>Gammaproteobacteria</taxon>
        <taxon>Chromatiales</taxon>
        <taxon>Chromatiaceae</taxon>
        <taxon>Candidatus Nitrosoglobus</taxon>
    </lineage>
</organism>
<dbReference type="InterPro" id="IPR017925">
    <property type="entry name" value="DHFR_CS"/>
</dbReference>
<dbReference type="PIRSF" id="PIRSF000194">
    <property type="entry name" value="DHFR"/>
    <property type="match status" value="1"/>
</dbReference>
<evidence type="ECO:0000256" key="9">
    <source>
        <dbReference type="RuleBase" id="RU004474"/>
    </source>
</evidence>
<evidence type="ECO:0000256" key="2">
    <source>
        <dbReference type="ARBA" id="ARBA00009539"/>
    </source>
</evidence>
<keyword evidence="12" id="KW-1185">Reference proteome</keyword>
<dbReference type="Proteomes" id="UP000243679">
    <property type="component" value="Chromosome"/>
</dbReference>
<dbReference type="Gene3D" id="3.40.430.10">
    <property type="entry name" value="Dihydrofolate Reductase, subunit A"/>
    <property type="match status" value="1"/>
</dbReference>
<keyword evidence="5 8" id="KW-0521">NADP</keyword>
<reference evidence="11 12" key="1">
    <citation type="journal article" date="2017" name="ISME J.">
        <title>An acid-tolerant ammonia-oxidizing ?-proteobacterium from soil.</title>
        <authorList>
            <person name="Hayatsu M."/>
            <person name="Tago K."/>
            <person name="Uchiyama I."/>
            <person name="Toyoda A."/>
            <person name="Wang Y."/>
            <person name="Shimomura Y."/>
            <person name="Okubo T."/>
            <person name="Kurisu F."/>
            <person name="Hirono Y."/>
            <person name="Nonaka K."/>
            <person name="Akiyama H."/>
            <person name="Itoh T."/>
            <person name="Takami H."/>
        </authorList>
    </citation>
    <scope>NUCLEOTIDE SEQUENCE [LARGE SCALE GENOMIC DNA]</scope>
    <source>
        <strain evidence="11 12">TAO100</strain>
    </source>
</reference>
<dbReference type="InterPro" id="IPR024072">
    <property type="entry name" value="DHFR-like_dom_sf"/>
</dbReference>
<evidence type="ECO:0000256" key="5">
    <source>
        <dbReference type="ARBA" id="ARBA00022857"/>
    </source>
</evidence>
<comment type="pathway">
    <text evidence="1 8">Cofactor biosynthesis; tetrahydrofolate biosynthesis; 5,6,7,8-tetrahydrofolate from 7,8-dihydrofolate: step 1/1.</text>
</comment>
<dbReference type="GO" id="GO:0070401">
    <property type="term" value="F:NADP+ binding"/>
    <property type="evidence" value="ECO:0007669"/>
    <property type="project" value="UniProtKB-ARBA"/>
</dbReference>
<sequence length="168" mass="19180">MIISLIAAVDKNQLIGCNNQLPWHLPADLKNFRRLTMGKPILMGRCTHESIGRVLPGRDNIVITRNPHYQASGCTVVHTLESGLEVAKEAEEMMIIGGASLYRQTLPKAQRIYLTQVYESFNGDAWFPDLDPYDAWIEVWQEYHSPDANNLYPYSFSRLERSLNLNKS</sequence>
<comment type="catalytic activity">
    <reaction evidence="8">
        <text>(6S)-5,6,7,8-tetrahydrofolate + NADP(+) = 7,8-dihydrofolate + NADPH + H(+)</text>
        <dbReference type="Rhea" id="RHEA:15009"/>
        <dbReference type="ChEBI" id="CHEBI:15378"/>
        <dbReference type="ChEBI" id="CHEBI:57451"/>
        <dbReference type="ChEBI" id="CHEBI:57453"/>
        <dbReference type="ChEBI" id="CHEBI:57783"/>
        <dbReference type="ChEBI" id="CHEBI:58349"/>
        <dbReference type="EC" id="1.5.1.3"/>
    </reaction>
</comment>
<dbReference type="GO" id="GO:0004146">
    <property type="term" value="F:dihydrofolate reductase activity"/>
    <property type="evidence" value="ECO:0007669"/>
    <property type="project" value="UniProtKB-EC"/>
</dbReference>
<evidence type="ECO:0000313" key="11">
    <source>
        <dbReference type="EMBL" id="BAW81151.1"/>
    </source>
</evidence>
<evidence type="ECO:0000256" key="4">
    <source>
        <dbReference type="ARBA" id="ARBA00022563"/>
    </source>
</evidence>
<dbReference type="PROSITE" id="PS00075">
    <property type="entry name" value="DHFR_1"/>
    <property type="match status" value="1"/>
</dbReference>
<dbReference type="EC" id="1.5.1.3" evidence="3 8"/>
<dbReference type="GO" id="GO:0005829">
    <property type="term" value="C:cytosol"/>
    <property type="evidence" value="ECO:0007669"/>
    <property type="project" value="TreeGrafter"/>
</dbReference>
<accession>A0A1Q2SPV5</accession>
<proteinExistence type="inferred from homology"/>
<evidence type="ECO:0000256" key="6">
    <source>
        <dbReference type="ARBA" id="ARBA00023002"/>
    </source>
</evidence>
<dbReference type="GO" id="GO:0046654">
    <property type="term" value="P:tetrahydrofolate biosynthetic process"/>
    <property type="evidence" value="ECO:0007669"/>
    <property type="project" value="UniProtKB-UniPathway"/>
</dbReference>
<dbReference type="UniPathway" id="UPA00077">
    <property type="reaction ID" value="UER00158"/>
</dbReference>
<dbReference type="PANTHER" id="PTHR48069:SF3">
    <property type="entry name" value="DIHYDROFOLATE REDUCTASE"/>
    <property type="match status" value="1"/>
</dbReference>
<comment type="function">
    <text evidence="7 8">Key enzyme in folate metabolism. Catalyzes an essential reaction for de novo glycine and purine synthesis, and for DNA precursor synthesis.</text>
</comment>
<gene>
    <name evidence="11" type="ORF">TAO_1781</name>
</gene>
<dbReference type="PRINTS" id="PR00070">
    <property type="entry name" value="DHFR"/>
</dbReference>
<evidence type="ECO:0000259" key="10">
    <source>
        <dbReference type="PROSITE" id="PS51330"/>
    </source>
</evidence>
<dbReference type="InterPro" id="IPR001796">
    <property type="entry name" value="DHFR_dom"/>
</dbReference>
<evidence type="ECO:0000256" key="3">
    <source>
        <dbReference type="ARBA" id="ARBA00012856"/>
    </source>
</evidence>
<evidence type="ECO:0000313" key="12">
    <source>
        <dbReference type="Proteomes" id="UP000243679"/>
    </source>
</evidence>
<dbReference type="CDD" id="cd00209">
    <property type="entry name" value="DHFR"/>
    <property type="match status" value="1"/>
</dbReference>
<keyword evidence="6 8" id="KW-0560">Oxidoreductase</keyword>
<dbReference type="RefSeq" id="WP_096527620.1">
    <property type="nucleotide sequence ID" value="NZ_AP014836.1"/>
</dbReference>
<dbReference type="AlphaFoldDB" id="A0A1Q2SPV5"/>
<dbReference type="KEGG" id="ntt:TAO_1781"/>
<dbReference type="InterPro" id="IPR012259">
    <property type="entry name" value="DHFR"/>
</dbReference>
<feature type="domain" description="DHFR" evidence="10">
    <location>
        <begin position="2"/>
        <end position="161"/>
    </location>
</feature>
<name>A0A1Q2SPV5_9GAMM</name>
<dbReference type="PANTHER" id="PTHR48069">
    <property type="entry name" value="DIHYDROFOLATE REDUCTASE"/>
    <property type="match status" value="1"/>
</dbReference>
<evidence type="ECO:0000256" key="8">
    <source>
        <dbReference type="PIRNR" id="PIRNR000194"/>
    </source>
</evidence>
<dbReference type="GO" id="GO:0046452">
    <property type="term" value="P:dihydrofolate metabolic process"/>
    <property type="evidence" value="ECO:0007669"/>
    <property type="project" value="TreeGrafter"/>
</dbReference>
<dbReference type="PROSITE" id="PS51330">
    <property type="entry name" value="DHFR_2"/>
    <property type="match status" value="1"/>
</dbReference>
<dbReference type="OrthoDB" id="9804315at2"/>
<evidence type="ECO:0000256" key="7">
    <source>
        <dbReference type="ARBA" id="ARBA00025067"/>
    </source>
</evidence>
<dbReference type="FunFam" id="3.40.430.10:FF:000001">
    <property type="entry name" value="Dihydrofolate reductase"/>
    <property type="match status" value="1"/>
</dbReference>
<dbReference type="SUPFAM" id="SSF53597">
    <property type="entry name" value="Dihydrofolate reductase-like"/>
    <property type="match status" value="1"/>
</dbReference>